<dbReference type="Gene3D" id="3.40.50.300">
    <property type="entry name" value="P-loop containing nucleotide triphosphate hydrolases"/>
    <property type="match status" value="1"/>
</dbReference>
<gene>
    <name evidence="2" type="ORF">UFOPK1591_00888</name>
</gene>
<evidence type="ECO:0000313" key="2">
    <source>
        <dbReference type="EMBL" id="CAB4563556.1"/>
    </source>
</evidence>
<sequence length="189" mass="21233">MTQRVQTVEDLAQLVEAQRSKRPFVVAIAGRGGAGKSTVAHQLAMRLIDSAVVPLDDFLVKASMLAPRVEDHFDLLRVEREVLISFTQGLPFNYRRLDWDTGLLVPIDGVIDSTLIVLEGICAFEPPLEAYVDLSVWVDTPANVATERGRERDEGTENVHHWDVWERQDTDFLARRQPERRASVVISGS</sequence>
<dbReference type="GO" id="GO:0016301">
    <property type="term" value="F:kinase activity"/>
    <property type="evidence" value="ECO:0007669"/>
    <property type="project" value="InterPro"/>
</dbReference>
<dbReference type="SUPFAM" id="SSF52540">
    <property type="entry name" value="P-loop containing nucleoside triphosphate hydrolases"/>
    <property type="match status" value="1"/>
</dbReference>
<organism evidence="2">
    <name type="scientific">freshwater metagenome</name>
    <dbReference type="NCBI Taxonomy" id="449393"/>
    <lineage>
        <taxon>unclassified sequences</taxon>
        <taxon>metagenomes</taxon>
        <taxon>ecological metagenomes</taxon>
    </lineage>
</organism>
<dbReference type="GO" id="GO:0005524">
    <property type="term" value="F:ATP binding"/>
    <property type="evidence" value="ECO:0007669"/>
    <property type="project" value="InterPro"/>
</dbReference>
<dbReference type="InterPro" id="IPR006083">
    <property type="entry name" value="PRK/URK"/>
</dbReference>
<dbReference type="EMBL" id="CAEZTD010000063">
    <property type="protein sequence ID" value="CAB4563556.1"/>
    <property type="molecule type" value="Genomic_DNA"/>
</dbReference>
<proteinExistence type="predicted"/>
<dbReference type="Pfam" id="PF00485">
    <property type="entry name" value="PRK"/>
    <property type="match status" value="1"/>
</dbReference>
<evidence type="ECO:0000259" key="1">
    <source>
        <dbReference type="Pfam" id="PF00485"/>
    </source>
</evidence>
<protein>
    <submittedName>
        <fullName evidence="2">Unannotated protein</fullName>
    </submittedName>
</protein>
<accession>A0A6J6DJR5</accession>
<dbReference type="InterPro" id="IPR027417">
    <property type="entry name" value="P-loop_NTPase"/>
</dbReference>
<name>A0A6J6DJR5_9ZZZZ</name>
<feature type="domain" description="Phosphoribulokinase/uridine kinase" evidence="1">
    <location>
        <begin position="72"/>
        <end position="154"/>
    </location>
</feature>
<reference evidence="2" key="1">
    <citation type="submission" date="2020-05" db="EMBL/GenBank/DDBJ databases">
        <authorList>
            <person name="Chiriac C."/>
            <person name="Salcher M."/>
            <person name="Ghai R."/>
            <person name="Kavagutti S V."/>
        </authorList>
    </citation>
    <scope>NUCLEOTIDE SEQUENCE</scope>
</reference>
<dbReference type="AlphaFoldDB" id="A0A6J6DJR5"/>